<protein>
    <recommendedName>
        <fullName evidence="4">Magnesium transport protein CorA</fullName>
    </recommendedName>
</protein>
<evidence type="ECO:0000256" key="1">
    <source>
        <dbReference type="SAM" id="Phobius"/>
    </source>
</evidence>
<keyword evidence="1" id="KW-0812">Transmembrane</keyword>
<evidence type="ECO:0000313" key="2">
    <source>
        <dbReference type="EMBL" id="GFF84678.1"/>
    </source>
</evidence>
<organism evidence="2 3">
    <name type="scientific">Aspergillus udagawae</name>
    <dbReference type="NCBI Taxonomy" id="91492"/>
    <lineage>
        <taxon>Eukaryota</taxon>
        <taxon>Fungi</taxon>
        <taxon>Dikarya</taxon>
        <taxon>Ascomycota</taxon>
        <taxon>Pezizomycotina</taxon>
        <taxon>Eurotiomycetes</taxon>
        <taxon>Eurotiomycetidae</taxon>
        <taxon>Eurotiales</taxon>
        <taxon>Aspergillaceae</taxon>
        <taxon>Aspergillus</taxon>
        <taxon>Aspergillus subgen. Fumigati</taxon>
    </lineage>
</organism>
<name>A0ABQ1AMK4_9EURO</name>
<keyword evidence="1" id="KW-0472">Membrane</keyword>
<reference evidence="2 3" key="1">
    <citation type="submission" date="2020-01" db="EMBL/GenBank/DDBJ databases">
        <title>Draft genome sequence of Aspergillus udagawae IFM 53868.</title>
        <authorList>
            <person name="Takahashi H."/>
            <person name="Yaguchi T."/>
        </authorList>
    </citation>
    <scope>NUCLEOTIDE SEQUENCE [LARGE SCALE GENOMIC DNA]</scope>
    <source>
        <strain evidence="2 3">IFM 53868</strain>
    </source>
</reference>
<keyword evidence="1" id="KW-1133">Transmembrane helix</keyword>
<dbReference type="Gene3D" id="1.20.58.340">
    <property type="entry name" value="Magnesium transport protein CorA, transmembrane region"/>
    <property type="match status" value="1"/>
</dbReference>
<keyword evidence="3" id="KW-1185">Reference proteome</keyword>
<dbReference type="EMBL" id="BLKG01000036">
    <property type="protein sequence ID" value="GFF84678.1"/>
    <property type="molecule type" value="Genomic_DNA"/>
</dbReference>
<dbReference type="Proteomes" id="UP000465266">
    <property type="component" value="Unassembled WGS sequence"/>
</dbReference>
<evidence type="ECO:0008006" key="4">
    <source>
        <dbReference type="Google" id="ProtNLM"/>
    </source>
</evidence>
<proteinExistence type="predicted"/>
<sequence length="472" mass="53543">MSTSNPRVVQSLKLGGNLYVPSIWINSAGSLTLLQSSKRSEYVKQDLNPEEVEDWIEEKGTFANNNSRPFRRVRLIFPCTSPTALDVDGNYLSSNETLELAISQERFTQLTQRYHFASVLDAWRYRSLSGCSVRKIEHDSSGEVTSIIFTISIRLSGSFASILAINHDFAKNSAVVLALRVSTYDQTLLQQALERHHDLIGHPLLVPTILVEICLETNKWFSLKILRELSVVEKATGQHGWLQIPAADAPAHDSELSRLGHAVKQYISISRRRLDSIQCYLDMIMRSVRDLENHIPEGRAQYEQWIGNIELLLKFRQVDMTYSERRADNQITAIYGLISQRDNMVGVSVAIESKKVSEASKRDGSVLKSLAVLTAVFFPATSIATLFALPHFSDTPLWVYWVIVVPLTLVIFSSWACWTFYRQRQMTHESSHRDIEEGIQLHPERDFPPSASFLASTLCQIRSQTKHLHSPQ</sequence>
<evidence type="ECO:0000313" key="3">
    <source>
        <dbReference type="Proteomes" id="UP000465266"/>
    </source>
</evidence>
<comment type="caution">
    <text evidence="2">The sequence shown here is derived from an EMBL/GenBank/DDBJ whole genome shotgun (WGS) entry which is preliminary data.</text>
</comment>
<accession>A0ABQ1AMK4</accession>
<feature type="transmembrane region" description="Helical" evidence="1">
    <location>
        <begin position="370"/>
        <end position="392"/>
    </location>
</feature>
<feature type="transmembrane region" description="Helical" evidence="1">
    <location>
        <begin position="398"/>
        <end position="421"/>
    </location>
</feature>
<gene>
    <name evidence="2" type="ORF">IFM53868_04224</name>
</gene>